<evidence type="ECO:0000256" key="1">
    <source>
        <dbReference type="ARBA" id="ARBA00022845"/>
    </source>
</evidence>
<evidence type="ECO:0000256" key="2">
    <source>
        <dbReference type="ARBA" id="ARBA00038695"/>
    </source>
</evidence>
<dbReference type="GO" id="GO:0045900">
    <property type="term" value="P:negative regulation of translational elongation"/>
    <property type="evidence" value="ECO:0007669"/>
    <property type="project" value="TreeGrafter"/>
</dbReference>
<comment type="subcellular location">
    <subcellularLocation>
        <location evidence="4">Cytoplasm</location>
    </subcellularLocation>
</comment>
<dbReference type="Gene3D" id="3.30.160.100">
    <property type="entry name" value="Ribosome hibernation promotion factor-like"/>
    <property type="match status" value="1"/>
</dbReference>
<dbReference type="PANTHER" id="PTHR33231:SF1">
    <property type="entry name" value="30S RIBOSOMAL PROTEIN"/>
    <property type="match status" value="1"/>
</dbReference>
<dbReference type="EMBL" id="MDET01000010">
    <property type="protein sequence ID" value="OQM76142.1"/>
    <property type="molecule type" value="Genomic_DNA"/>
</dbReference>
<evidence type="ECO:0000256" key="5">
    <source>
        <dbReference type="SAM" id="Coils"/>
    </source>
</evidence>
<evidence type="ECO:0000256" key="4">
    <source>
        <dbReference type="HAMAP-Rule" id="MF_00839"/>
    </source>
</evidence>
<dbReference type="STRING" id="1873176.BFN67_15875"/>
<dbReference type="PANTHER" id="PTHR33231">
    <property type="entry name" value="30S RIBOSOMAL PROTEIN"/>
    <property type="match status" value="1"/>
</dbReference>
<evidence type="ECO:0000313" key="7">
    <source>
        <dbReference type="EMBL" id="OQM76142.1"/>
    </source>
</evidence>
<dbReference type="InterPro" id="IPR036567">
    <property type="entry name" value="RHF-like"/>
</dbReference>
<name>A0A1V8RSE1_9HYPH</name>
<dbReference type="InterPro" id="IPR034694">
    <property type="entry name" value="HPF_long/plastid"/>
</dbReference>
<comment type="subunit">
    <text evidence="2">Associates exclusively with 100S ribosomes, which are dimers of 70S ribosomes.</text>
</comment>
<keyword evidence="8" id="KW-1185">Reference proteome</keyword>
<evidence type="ECO:0000259" key="6">
    <source>
        <dbReference type="Pfam" id="PF16321"/>
    </source>
</evidence>
<keyword evidence="5" id="KW-0175">Coiled coil</keyword>
<evidence type="ECO:0000256" key="3">
    <source>
        <dbReference type="ARBA" id="ARBA00041148"/>
    </source>
</evidence>
<evidence type="ECO:0000313" key="8">
    <source>
        <dbReference type="Proteomes" id="UP000191905"/>
    </source>
</evidence>
<dbReference type="Pfam" id="PF02482">
    <property type="entry name" value="Ribosomal_S30AE"/>
    <property type="match status" value="1"/>
</dbReference>
<organism evidence="7 8">
    <name type="scientific">Manganibacter manganicus</name>
    <dbReference type="NCBI Taxonomy" id="1873176"/>
    <lineage>
        <taxon>Bacteria</taxon>
        <taxon>Pseudomonadati</taxon>
        <taxon>Pseudomonadota</taxon>
        <taxon>Alphaproteobacteria</taxon>
        <taxon>Hyphomicrobiales</taxon>
        <taxon>Phyllobacteriaceae</taxon>
        <taxon>Manganibacter</taxon>
    </lineage>
</organism>
<dbReference type="NCBIfam" id="TIGR00741">
    <property type="entry name" value="yfiA"/>
    <property type="match status" value="1"/>
</dbReference>
<protein>
    <recommendedName>
        <fullName evidence="3 4">Ribosome hibernation promoting factor</fullName>
        <shortName evidence="4">HPF</shortName>
    </recommendedName>
</protein>
<reference evidence="7 8" key="1">
    <citation type="journal article" date="2016" name="Int. J. Syst. Evol. Microbiol.">
        <title>Pseudaminobacter manganicus sp. nov., isolated from sludge of a manganese mine.</title>
        <authorList>
            <person name="Li J."/>
            <person name="Huang J."/>
            <person name="Liao S."/>
            <person name="Wang G."/>
        </authorList>
    </citation>
    <scope>NUCLEOTIDE SEQUENCE [LARGE SCALE GENOMIC DNA]</scope>
    <source>
        <strain evidence="7 8">JH-7</strain>
    </source>
</reference>
<dbReference type="InterPro" id="IPR003489">
    <property type="entry name" value="RHF/RaiA"/>
</dbReference>
<dbReference type="GO" id="GO:0022627">
    <property type="term" value="C:cytosolic small ribosomal subunit"/>
    <property type="evidence" value="ECO:0007669"/>
    <property type="project" value="TreeGrafter"/>
</dbReference>
<dbReference type="RefSeq" id="WP_080919112.1">
    <property type="nucleotide sequence ID" value="NZ_MDET01000010.1"/>
</dbReference>
<feature type="coiled-coil region" evidence="5">
    <location>
        <begin position="73"/>
        <end position="100"/>
    </location>
</feature>
<dbReference type="GO" id="GO:0043024">
    <property type="term" value="F:ribosomal small subunit binding"/>
    <property type="evidence" value="ECO:0007669"/>
    <property type="project" value="TreeGrafter"/>
</dbReference>
<proteinExistence type="inferred from homology"/>
<dbReference type="AlphaFoldDB" id="A0A1V8RSE1"/>
<comment type="function">
    <text evidence="4">Required for dimerization of active 70S ribosomes into 100S ribosomes in stationary phase; 100S ribosomes are translationally inactive and sometimes present during exponential growth.</text>
</comment>
<dbReference type="InterPro" id="IPR038416">
    <property type="entry name" value="Ribosom_S30AE_C_sf"/>
</dbReference>
<comment type="caution">
    <text evidence="7">The sequence shown here is derived from an EMBL/GenBank/DDBJ whole genome shotgun (WGS) entry which is preliminary data.</text>
</comment>
<gene>
    <name evidence="4" type="primary">hpf</name>
    <name evidence="7" type="ORF">BFN67_15875</name>
</gene>
<comment type="similarity">
    <text evidence="4">Belongs to the HPF/YfiA ribosome-associated protein family. Long HPF subfamily.</text>
</comment>
<comment type="subunit">
    <text evidence="4">Interacts with 100S ribosomes.</text>
</comment>
<keyword evidence="4" id="KW-0963">Cytoplasm</keyword>
<dbReference type="SUPFAM" id="SSF69754">
    <property type="entry name" value="Ribosome binding protein Y (YfiA homologue)"/>
    <property type="match status" value="1"/>
</dbReference>
<feature type="domain" description="Sigma 54 modulation/S30EA ribosomal protein C-terminal" evidence="6">
    <location>
        <begin position="129"/>
        <end position="182"/>
    </location>
</feature>
<accession>A0A1V8RSE1</accession>
<dbReference type="OrthoDB" id="9794975at2"/>
<dbReference type="HAMAP" id="MF_00839">
    <property type="entry name" value="HPF"/>
    <property type="match status" value="1"/>
</dbReference>
<dbReference type="Pfam" id="PF16321">
    <property type="entry name" value="Ribosom_S30AE_C"/>
    <property type="match status" value="1"/>
</dbReference>
<dbReference type="InterPro" id="IPR032528">
    <property type="entry name" value="Ribosom_S30AE_C"/>
</dbReference>
<sequence>MVLRIAGKHMDIGDALRTRINERIEDAIGKYFDRGFSGHVTIIKSASRFSADCMVRLDSGVSLQAAGEALDAIPAFEAAAERLEKRLRRYKRRLKSHSSGAANDEGTDIAYAVMAPLADDDQDVPEDFAPAIVAETTMVLKTMSVASAVIELDTKDSPVFVFRNAGNEHLNIVYRRPDGNIGWIDPSTTKVAQG</sequence>
<dbReference type="Gene3D" id="3.30.505.50">
    <property type="entry name" value="Sigma 54 modulation/S30EA ribosomal protein, C-terminal domain"/>
    <property type="match status" value="1"/>
</dbReference>
<dbReference type="Proteomes" id="UP000191905">
    <property type="component" value="Unassembled WGS sequence"/>
</dbReference>
<dbReference type="InterPro" id="IPR050574">
    <property type="entry name" value="HPF/YfiA_ribosome-assoc"/>
</dbReference>
<keyword evidence="1 4" id="KW-0810">Translation regulation</keyword>